<evidence type="ECO:0000256" key="5">
    <source>
        <dbReference type="ARBA" id="ARBA00022840"/>
    </source>
</evidence>
<feature type="domain" description="UvrD-like helicase ATP-binding" evidence="11">
    <location>
        <begin position="193"/>
        <end position="493"/>
    </location>
</feature>
<keyword evidence="14" id="KW-1185">Reference proteome</keyword>
<keyword evidence="2 10" id="KW-0547">Nucleotide-binding</keyword>
<gene>
    <name evidence="13" type="ORF">EJC49_18965</name>
</gene>
<evidence type="ECO:0000256" key="3">
    <source>
        <dbReference type="ARBA" id="ARBA00022801"/>
    </source>
</evidence>
<proteinExistence type="inferred from homology"/>
<dbReference type="InterPro" id="IPR027417">
    <property type="entry name" value="P-loop_NTPase"/>
</dbReference>
<evidence type="ECO:0000256" key="8">
    <source>
        <dbReference type="ARBA" id="ARBA00034808"/>
    </source>
</evidence>
<protein>
    <recommendedName>
        <fullName evidence="8">DNA 3'-5' helicase</fullName>
        <ecNumber evidence="8">5.6.2.4</ecNumber>
    </recommendedName>
</protein>
<evidence type="ECO:0000256" key="6">
    <source>
        <dbReference type="ARBA" id="ARBA00023235"/>
    </source>
</evidence>
<evidence type="ECO:0000313" key="14">
    <source>
        <dbReference type="Proteomes" id="UP000278398"/>
    </source>
</evidence>
<dbReference type="PANTHER" id="PTHR11070">
    <property type="entry name" value="UVRD / RECB / PCRA DNA HELICASE FAMILY MEMBER"/>
    <property type="match status" value="1"/>
</dbReference>
<comment type="similarity">
    <text evidence="1">Belongs to the helicase family. UvrD subfamily.</text>
</comment>
<evidence type="ECO:0000256" key="2">
    <source>
        <dbReference type="ARBA" id="ARBA00022741"/>
    </source>
</evidence>
<dbReference type="Gene3D" id="1.10.10.160">
    <property type="match status" value="1"/>
</dbReference>
<keyword evidence="3 10" id="KW-0378">Hydrolase</keyword>
<sequence length="1139" mass="124726">MDSVEIARRTAADLHALVVSIGLDPSDPYAFAKGAADARGLTVEQANPGAASLNKSRATYIPEDDLIIHENKGSVFDQAFLVAHEIGHSELGDAAVATAREVEPTRSAEPSPVGMDRVVDYGRRQRREVQMDLFARELLLPRPLMRRMHLEDGLTASQIAERMKAPFDVVAQQLIDALLLPVIEPQESVRQEASLNTEQATAADHRGAAYLLEAGPGTGKTQTLTERVVQLLDDGIDPRRILVLTYSNKAAGEMSERIASKRPEGAAAMWMGTFHAFGLDLVRRFNTELGLSDNPRMMDRVEAVELLEAEFPKLSLEHYVDLYDPTRMIGGILAAISRAKDEVVGPIRYGELAQGMLEISAAAGQKDPTAEKAMEVARIYTIYENLKRDRDALDFGDLVALPVELLEARPEIAAQLQGLYDHILVDEYQDVNRASIRLLKALCPTGRNLWVVGDARQAIYRFRGSSPASTPRFTTVDFPDGTSSRLQLNYRSTDEIVSGYSAFAREMTASNTDATLRAHRGASGNPIELHLLDTKDALSAAIADAISDRNKAGVQFRNQAVLCTGNEKLGEIARDLERLGIPVLFLGNLFERPEVKDLLSFLSLLSDRRSMGLVRAACTPEFPMSLDDVGLLFEELSDSDAVPMSWLATKAAAKVSSTSYESLKRLKDALEGFDAESSPWHVLVTLMFDRTGLGARIGSASSVAERAEGIAIWQFLNFLRIQPSGKGQAVPRLLDRIRVLMAIGDDRDLRQLPAAAQGLDAVRLMTIHGAKGLEFECVHLPGLNQDTLPGNPKLPECIPPDGMIGDIEGSVPDALRRGDAEERECLFYVAASRARDRLFMYAVTQNANGANRPTSRFLSRLGDSTMVRRPKPKLTLPPAPEAIPVPLSIAGSMRLKDSQISMLDKDKCKRRFFYTHILGIGGRRTETDFMKMHEAARSVLRSMVYEGLDLDADADLLAAVHVACEERGLENIGSHSALRIVATRLVTNFREGRSGYRTERPIDLVLSVGDDEISYRPDDIVIAAGGKRIYRRVQTGVQRESDITKLGAAVAFLAIADNAPGSEAQVVHLTSDSTAPLSFTPQIQRNRRATLLDTLADIRDGRFPSKPSQRVCPRCPAFFICGSIPTGTLTKNLGGPIPV</sequence>
<dbReference type="InterPro" id="IPR013986">
    <property type="entry name" value="DExx_box_DNA_helicase_dom_sf"/>
</dbReference>
<feature type="domain" description="UvrD-like helicase C-terminal" evidence="12">
    <location>
        <begin position="495"/>
        <end position="772"/>
    </location>
</feature>
<evidence type="ECO:0000259" key="12">
    <source>
        <dbReference type="PROSITE" id="PS51217"/>
    </source>
</evidence>
<dbReference type="Gene3D" id="3.40.50.300">
    <property type="entry name" value="P-loop containing nucleotide triphosphate hydrolases"/>
    <property type="match status" value="3"/>
</dbReference>
<evidence type="ECO:0000259" key="11">
    <source>
        <dbReference type="PROSITE" id="PS51198"/>
    </source>
</evidence>
<evidence type="ECO:0000256" key="4">
    <source>
        <dbReference type="ARBA" id="ARBA00022806"/>
    </source>
</evidence>
<name>A0A429YTK8_9HYPH</name>
<dbReference type="InterPro" id="IPR000212">
    <property type="entry name" value="DNA_helicase_UvrD/REP"/>
</dbReference>
<accession>A0A429YTK8</accession>
<reference evidence="13 14" key="1">
    <citation type="submission" date="2018-12" db="EMBL/GenBank/DDBJ databases">
        <title>Mesorhizobium carbonis sp. nov., isolated from coal mine water.</title>
        <authorList>
            <person name="Xin W."/>
            <person name="Xu Z."/>
            <person name="Xiang F."/>
            <person name="Zhang J."/>
            <person name="Xi L."/>
            <person name="Liu J."/>
        </authorList>
    </citation>
    <scope>NUCLEOTIDE SEQUENCE [LARGE SCALE GENOMIC DNA]</scope>
    <source>
        <strain evidence="13 14">B2.3</strain>
    </source>
</reference>
<dbReference type="EMBL" id="RWKW01000074">
    <property type="protein sequence ID" value="RST84796.1"/>
    <property type="molecule type" value="Genomic_DNA"/>
</dbReference>
<comment type="caution">
    <text evidence="13">The sequence shown here is derived from an EMBL/GenBank/DDBJ whole genome shotgun (WGS) entry which is preliminary data.</text>
</comment>
<dbReference type="PROSITE" id="PS51198">
    <property type="entry name" value="UVRD_HELICASE_ATP_BIND"/>
    <property type="match status" value="1"/>
</dbReference>
<dbReference type="Pfam" id="PF12705">
    <property type="entry name" value="PDDEXK_1"/>
    <property type="match status" value="1"/>
</dbReference>
<dbReference type="GO" id="GO:0005829">
    <property type="term" value="C:cytosol"/>
    <property type="evidence" value="ECO:0007669"/>
    <property type="project" value="TreeGrafter"/>
</dbReference>
<dbReference type="GO" id="GO:0016887">
    <property type="term" value="F:ATP hydrolysis activity"/>
    <property type="evidence" value="ECO:0007669"/>
    <property type="project" value="RHEA"/>
</dbReference>
<dbReference type="InterPro" id="IPR014016">
    <property type="entry name" value="UvrD-like_ATP-bd"/>
</dbReference>
<comment type="catalytic activity">
    <reaction evidence="9">
        <text>ATP + H2O = ADP + phosphate + H(+)</text>
        <dbReference type="Rhea" id="RHEA:13065"/>
        <dbReference type="ChEBI" id="CHEBI:15377"/>
        <dbReference type="ChEBI" id="CHEBI:15378"/>
        <dbReference type="ChEBI" id="CHEBI:30616"/>
        <dbReference type="ChEBI" id="CHEBI:43474"/>
        <dbReference type="ChEBI" id="CHEBI:456216"/>
        <dbReference type="EC" id="5.6.2.4"/>
    </reaction>
</comment>
<dbReference type="Gene3D" id="1.10.486.10">
    <property type="entry name" value="PCRA, domain 4"/>
    <property type="match status" value="1"/>
</dbReference>
<evidence type="ECO:0000256" key="1">
    <source>
        <dbReference type="ARBA" id="ARBA00009922"/>
    </source>
</evidence>
<evidence type="ECO:0000313" key="13">
    <source>
        <dbReference type="EMBL" id="RST84796.1"/>
    </source>
</evidence>
<keyword evidence="5 10" id="KW-0067">ATP-binding</keyword>
<evidence type="ECO:0000256" key="7">
    <source>
        <dbReference type="ARBA" id="ARBA00034617"/>
    </source>
</evidence>
<dbReference type="SUPFAM" id="SSF52540">
    <property type="entry name" value="P-loop containing nucleoside triphosphate hydrolases"/>
    <property type="match status" value="1"/>
</dbReference>
<dbReference type="InterPro" id="IPR014017">
    <property type="entry name" value="DNA_helicase_UvrD-like_C"/>
</dbReference>
<organism evidence="13 14">
    <name type="scientific">Aquibium carbonis</name>
    <dbReference type="NCBI Taxonomy" id="2495581"/>
    <lineage>
        <taxon>Bacteria</taxon>
        <taxon>Pseudomonadati</taxon>
        <taxon>Pseudomonadota</taxon>
        <taxon>Alphaproteobacteria</taxon>
        <taxon>Hyphomicrobiales</taxon>
        <taxon>Phyllobacteriaceae</taxon>
        <taxon>Aquibium</taxon>
    </lineage>
</organism>
<evidence type="ECO:0000256" key="10">
    <source>
        <dbReference type="PROSITE-ProRule" id="PRU00560"/>
    </source>
</evidence>
<keyword evidence="4 10" id="KW-0347">Helicase</keyword>
<dbReference type="GO" id="GO:0000725">
    <property type="term" value="P:recombinational repair"/>
    <property type="evidence" value="ECO:0007669"/>
    <property type="project" value="TreeGrafter"/>
</dbReference>
<dbReference type="GO" id="GO:0033202">
    <property type="term" value="C:DNA helicase complex"/>
    <property type="evidence" value="ECO:0007669"/>
    <property type="project" value="TreeGrafter"/>
</dbReference>
<dbReference type="InterPro" id="IPR038726">
    <property type="entry name" value="PDDEXK_AddAB-type"/>
</dbReference>
<dbReference type="PANTHER" id="PTHR11070:SF59">
    <property type="entry name" value="DNA 3'-5' HELICASE"/>
    <property type="match status" value="1"/>
</dbReference>
<dbReference type="OrthoDB" id="9806690at2"/>
<evidence type="ECO:0000256" key="9">
    <source>
        <dbReference type="ARBA" id="ARBA00048988"/>
    </source>
</evidence>
<dbReference type="Pfam" id="PF13361">
    <property type="entry name" value="UvrD_C"/>
    <property type="match status" value="2"/>
</dbReference>
<keyword evidence="6" id="KW-0413">Isomerase</keyword>
<dbReference type="Proteomes" id="UP000278398">
    <property type="component" value="Unassembled WGS sequence"/>
</dbReference>
<dbReference type="RefSeq" id="WP_126701510.1">
    <property type="nucleotide sequence ID" value="NZ_RWKW01000074.1"/>
</dbReference>
<dbReference type="GO" id="GO:0003677">
    <property type="term" value="F:DNA binding"/>
    <property type="evidence" value="ECO:0007669"/>
    <property type="project" value="InterPro"/>
</dbReference>
<comment type="catalytic activity">
    <reaction evidence="7">
        <text>Couples ATP hydrolysis with the unwinding of duplex DNA by translocating in the 3'-5' direction.</text>
        <dbReference type="EC" id="5.6.2.4"/>
    </reaction>
</comment>
<dbReference type="AlphaFoldDB" id="A0A429YTK8"/>
<feature type="binding site" evidence="10">
    <location>
        <begin position="214"/>
        <end position="221"/>
    </location>
    <ligand>
        <name>ATP</name>
        <dbReference type="ChEBI" id="CHEBI:30616"/>
    </ligand>
</feature>
<dbReference type="GO" id="GO:0043138">
    <property type="term" value="F:3'-5' DNA helicase activity"/>
    <property type="evidence" value="ECO:0007669"/>
    <property type="project" value="UniProtKB-EC"/>
</dbReference>
<dbReference type="CDD" id="cd17932">
    <property type="entry name" value="DEXQc_UvrD"/>
    <property type="match status" value="1"/>
</dbReference>
<dbReference type="Pfam" id="PF00580">
    <property type="entry name" value="UvrD-helicase"/>
    <property type="match status" value="1"/>
</dbReference>
<dbReference type="EC" id="5.6.2.4" evidence="8"/>
<dbReference type="GO" id="GO:0005524">
    <property type="term" value="F:ATP binding"/>
    <property type="evidence" value="ECO:0007669"/>
    <property type="project" value="UniProtKB-UniRule"/>
</dbReference>
<dbReference type="PROSITE" id="PS51217">
    <property type="entry name" value="UVRD_HELICASE_CTER"/>
    <property type="match status" value="1"/>
</dbReference>